<keyword evidence="1" id="KW-0472">Membrane</keyword>
<dbReference type="EMBL" id="JBHSZV010000053">
    <property type="protein sequence ID" value="MFC7063762.1"/>
    <property type="molecule type" value="Genomic_DNA"/>
</dbReference>
<sequence length="102" mass="11143">MTVLVFSGLSTLILLGAVLSYIAAKRGLMKNKKVLENVVLASCFILVFGLISALLWFKYAGPINEFLLFGGMLSIIAITLICIVIVTVILLVRKGKFIQPEK</sequence>
<protein>
    <submittedName>
        <fullName evidence="2">Uncharacterized protein</fullName>
    </submittedName>
</protein>
<reference evidence="3" key="1">
    <citation type="journal article" date="2019" name="Int. J. Syst. Evol. Microbiol.">
        <title>The Global Catalogue of Microorganisms (GCM) 10K type strain sequencing project: providing services to taxonomists for standard genome sequencing and annotation.</title>
        <authorList>
            <consortium name="The Broad Institute Genomics Platform"/>
            <consortium name="The Broad Institute Genome Sequencing Center for Infectious Disease"/>
            <person name="Wu L."/>
            <person name="Ma J."/>
        </authorList>
    </citation>
    <scope>NUCLEOTIDE SEQUENCE [LARGE SCALE GENOMIC DNA]</scope>
    <source>
        <strain evidence="3">CGMCC 4.1621</strain>
    </source>
</reference>
<feature type="transmembrane region" description="Helical" evidence="1">
    <location>
        <begin position="35"/>
        <end position="57"/>
    </location>
</feature>
<feature type="transmembrane region" description="Helical" evidence="1">
    <location>
        <begin position="69"/>
        <end position="92"/>
    </location>
</feature>
<accession>A0ABW2EN41</accession>
<evidence type="ECO:0000313" key="3">
    <source>
        <dbReference type="Proteomes" id="UP001596410"/>
    </source>
</evidence>
<gene>
    <name evidence="2" type="ORF">ACFQIC_18340</name>
</gene>
<comment type="caution">
    <text evidence="2">The sequence shown here is derived from an EMBL/GenBank/DDBJ whole genome shotgun (WGS) entry which is preliminary data.</text>
</comment>
<keyword evidence="3" id="KW-1185">Reference proteome</keyword>
<name>A0ABW2EN41_9BACI</name>
<dbReference type="Proteomes" id="UP001596410">
    <property type="component" value="Unassembled WGS sequence"/>
</dbReference>
<keyword evidence="1" id="KW-1133">Transmembrane helix</keyword>
<keyword evidence="1" id="KW-0812">Transmembrane</keyword>
<evidence type="ECO:0000256" key="1">
    <source>
        <dbReference type="SAM" id="Phobius"/>
    </source>
</evidence>
<proteinExistence type="predicted"/>
<evidence type="ECO:0000313" key="2">
    <source>
        <dbReference type="EMBL" id="MFC7063762.1"/>
    </source>
</evidence>
<dbReference type="RefSeq" id="WP_204710197.1">
    <property type="nucleotide sequence ID" value="NZ_JBHSZV010000053.1"/>
</dbReference>
<feature type="transmembrane region" description="Helical" evidence="1">
    <location>
        <begin position="6"/>
        <end position="23"/>
    </location>
</feature>
<organism evidence="2 3">
    <name type="scientific">Halobacillus seohaensis</name>
    <dbReference type="NCBI Taxonomy" id="447421"/>
    <lineage>
        <taxon>Bacteria</taxon>
        <taxon>Bacillati</taxon>
        <taxon>Bacillota</taxon>
        <taxon>Bacilli</taxon>
        <taxon>Bacillales</taxon>
        <taxon>Bacillaceae</taxon>
        <taxon>Halobacillus</taxon>
    </lineage>
</organism>